<dbReference type="RefSeq" id="XP_005792302.1">
    <property type="nucleotide sequence ID" value="XM_005792245.1"/>
</dbReference>
<evidence type="ECO:0000256" key="1">
    <source>
        <dbReference type="SAM" id="MobiDB-lite"/>
    </source>
</evidence>
<dbReference type="GeneID" id="17285144"/>
<dbReference type="PaxDb" id="2903-EOD39873"/>
<feature type="region of interest" description="Disordered" evidence="1">
    <location>
        <begin position="49"/>
        <end position="112"/>
    </location>
</feature>
<accession>A0A0D3KVT8</accession>
<dbReference type="EnsemblProtists" id="EOD39873">
    <property type="protein sequence ID" value="EOD39873"/>
    <property type="gene ID" value="EMIHUDRAFT_361276"/>
</dbReference>
<dbReference type="AlphaFoldDB" id="A0A0D3KVT8"/>
<reference evidence="3" key="1">
    <citation type="journal article" date="2013" name="Nature">
        <title>Pan genome of the phytoplankton Emiliania underpins its global distribution.</title>
        <authorList>
            <person name="Read B.A."/>
            <person name="Kegel J."/>
            <person name="Klute M.J."/>
            <person name="Kuo A."/>
            <person name="Lefebvre S.C."/>
            <person name="Maumus F."/>
            <person name="Mayer C."/>
            <person name="Miller J."/>
            <person name="Monier A."/>
            <person name="Salamov A."/>
            <person name="Young J."/>
            <person name="Aguilar M."/>
            <person name="Claverie J.M."/>
            <person name="Frickenhaus S."/>
            <person name="Gonzalez K."/>
            <person name="Herman E.K."/>
            <person name="Lin Y.C."/>
            <person name="Napier J."/>
            <person name="Ogata H."/>
            <person name="Sarno A.F."/>
            <person name="Shmutz J."/>
            <person name="Schroeder D."/>
            <person name="de Vargas C."/>
            <person name="Verret F."/>
            <person name="von Dassow P."/>
            <person name="Valentin K."/>
            <person name="Van de Peer Y."/>
            <person name="Wheeler G."/>
            <person name="Dacks J.B."/>
            <person name="Delwiche C.F."/>
            <person name="Dyhrman S.T."/>
            <person name="Glockner G."/>
            <person name="John U."/>
            <person name="Richards T."/>
            <person name="Worden A.Z."/>
            <person name="Zhang X."/>
            <person name="Grigoriev I.V."/>
            <person name="Allen A.E."/>
            <person name="Bidle K."/>
            <person name="Borodovsky M."/>
            <person name="Bowler C."/>
            <person name="Brownlee C."/>
            <person name="Cock J.M."/>
            <person name="Elias M."/>
            <person name="Gladyshev V.N."/>
            <person name="Groth M."/>
            <person name="Guda C."/>
            <person name="Hadaegh A."/>
            <person name="Iglesias-Rodriguez M.D."/>
            <person name="Jenkins J."/>
            <person name="Jones B.M."/>
            <person name="Lawson T."/>
            <person name="Leese F."/>
            <person name="Lindquist E."/>
            <person name="Lobanov A."/>
            <person name="Lomsadze A."/>
            <person name="Malik S.B."/>
            <person name="Marsh M.E."/>
            <person name="Mackinder L."/>
            <person name="Mock T."/>
            <person name="Mueller-Roeber B."/>
            <person name="Pagarete A."/>
            <person name="Parker M."/>
            <person name="Probert I."/>
            <person name="Quesneville H."/>
            <person name="Raines C."/>
            <person name="Rensing S.A."/>
            <person name="Riano-Pachon D.M."/>
            <person name="Richier S."/>
            <person name="Rokitta S."/>
            <person name="Shiraiwa Y."/>
            <person name="Soanes D.M."/>
            <person name="van der Giezen M."/>
            <person name="Wahlund T.M."/>
            <person name="Williams B."/>
            <person name="Wilson W."/>
            <person name="Wolfe G."/>
            <person name="Wurch L.L."/>
        </authorList>
    </citation>
    <scope>NUCLEOTIDE SEQUENCE</scope>
</reference>
<name>A0A0D3KVT8_EMIH1</name>
<feature type="compositionally biased region" description="Polar residues" evidence="1">
    <location>
        <begin position="101"/>
        <end position="112"/>
    </location>
</feature>
<proteinExistence type="predicted"/>
<dbReference type="HOGENOM" id="CLU_1933075_0_0_1"/>
<evidence type="ECO:0000313" key="3">
    <source>
        <dbReference type="Proteomes" id="UP000013827"/>
    </source>
</evidence>
<protein>
    <submittedName>
        <fullName evidence="2">Uncharacterized protein</fullName>
    </submittedName>
</protein>
<keyword evidence="3" id="KW-1185">Reference proteome</keyword>
<evidence type="ECO:0000313" key="2">
    <source>
        <dbReference type="EnsemblProtists" id="EOD39873"/>
    </source>
</evidence>
<reference evidence="2" key="2">
    <citation type="submission" date="2024-10" db="UniProtKB">
        <authorList>
            <consortium name="EnsemblProtists"/>
        </authorList>
    </citation>
    <scope>IDENTIFICATION</scope>
</reference>
<dbReference type="Proteomes" id="UP000013827">
    <property type="component" value="Unassembled WGS sequence"/>
</dbReference>
<feature type="compositionally biased region" description="Low complexity" evidence="1">
    <location>
        <begin position="84"/>
        <end position="100"/>
    </location>
</feature>
<organism evidence="2 3">
    <name type="scientific">Emiliania huxleyi (strain CCMP1516)</name>
    <dbReference type="NCBI Taxonomy" id="280463"/>
    <lineage>
        <taxon>Eukaryota</taxon>
        <taxon>Haptista</taxon>
        <taxon>Haptophyta</taxon>
        <taxon>Prymnesiophyceae</taxon>
        <taxon>Isochrysidales</taxon>
        <taxon>Noelaerhabdaceae</taxon>
        <taxon>Emiliania</taxon>
    </lineage>
</organism>
<sequence length="131" mass="13959">YRRCLSSPLPTAFAKITFDNGDETWNLAALLHLLSTCEAEPDAAPLALRAPRIQRPRPPREAPSQGAVGHVPNLAPNCWPGPRPAKASSSRSQSAIRSPSGQANRTGSSTGVPTCGYHTQGFRLVMPIVCC</sequence>
<dbReference type="KEGG" id="ehx:EMIHUDRAFT_361276"/>